<sequence>MNHRFKFLSILAALILFTACTTSKSTVSTNVNLSRYEYASIINNDTYHIPAELMEYEIQLFDAVENSHLKLVSDARIYELTPSQQEKLLLVKYGVNVKYKIGFLPAEYQGFKKGE</sequence>
<reference evidence="1" key="1">
    <citation type="submission" date="2015-06" db="EMBL/GenBank/DDBJ databases">
        <authorList>
            <person name="Joergensen T."/>
        </authorList>
    </citation>
    <scope>NUCLEOTIDE SEQUENCE</scope>
    <source>
        <strain evidence="1">RGRH0230</strain>
    </source>
</reference>
<protein>
    <submittedName>
        <fullName evidence="1">Uncharacterized protein</fullName>
    </submittedName>
</protein>
<dbReference type="PROSITE" id="PS51257">
    <property type="entry name" value="PROKAR_LIPOPROTEIN"/>
    <property type="match status" value="1"/>
</dbReference>
<organism evidence="1">
    <name type="scientific">uncultured prokaryote</name>
    <dbReference type="NCBI Taxonomy" id="198431"/>
    <lineage>
        <taxon>unclassified sequences</taxon>
        <taxon>environmental samples</taxon>
    </lineage>
</organism>
<accession>A0A0H5PYQ5</accession>
<proteinExistence type="predicted"/>
<dbReference type="EMBL" id="LN852903">
    <property type="protein sequence ID" value="CRY94310.1"/>
    <property type="molecule type" value="Genomic_DNA"/>
</dbReference>
<evidence type="ECO:0000313" key="1">
    <source>
        <dbReference type="EMBL" id="CRY94310.1"/>
    </source>
</evidence>
<reference evidence="1" key="2">
    <citation type="submission" date="2015-07" db="EMBL/GenBank/DDBJ databases">
        <title>Plasmids, circular viruses and viroids from rat gut.</title>
        <authorList>
            <person name="Jorgensen T.J."/>
            <person name="Hansen M.A."/>
            <person name="Xu Z."/>
            <person name="Tabak M.A."/>
            <person name="Sorensen S.J."/>
            <person name="Hansen L.H."/>
        </authorList>
    </citation>
    <scope>NUCLEOTIDE SEQUENCE</scope>
    <source>
        <strain evidence="1">RGRH0230</strain>
    </source>
</reference>
<name>A0A0H5PYQ5_9ZZZZ</name>
<dbReference type="AlphaFoldDB" id="A0A0H5PYQ5"/>